<sequence>MLFLSKRARIQFALLTLCLSPIPLSASGSSSPQEQRIGVLESQVDAIIKIQKWQGCPTPLCSSTVAQTRHDLRAHTEASGKRFLELNNRLDTAESAQQSLRDNTMRHMALAPGGEDAPLPVASAPGSVAIGTGSVADSPDTAAFGNRRLVRVAAGRAPGDAVNVAQLGAVRSRLEQRIADVDSRARKGIALTVAMAALKPHPGSAKQHQVALGVGQYRDRQGLALGYFHVPNDRFMMHAGLAVSGSTDQAAAALGAVWSW</sequence>
<keyword evidence="5 8" id="KW-0732">Signal</keyword>
<dbReference type="GO" id="GO:0009986">
    <property type="term" value="C:cell surface"/>
    <property type="evidence" value="ECO:0007669"/>
    <property type="project" value="UniProtKB-SubCell"/>
</dbReference>
<accession>A0A918NZR0</accession>
<dbReference type="InterPro" id="IPR005594">
    <property type="entry name" value="YadA_C"/>
</dbReference>
<dbReference type="AlphaFoldDB" id="A0A918NZR0"/>
<keyword evidence="3" id="KW-1134">Transmembrane beta strand</keyword>
<evidence type="ECO:0000313" key="10">
    <source>
        <dbReference type="EMBL" id="GGY06907.1"/>
    </source>
</evidence>
<dbReference type="SUPFAM" id="SSF101967">
    <property type="entry name" value="Adhesin YadA, collagen-binding domain"/>
    <property type="match status" value="1"/>
</dbReference>
<keyword evidence="6" id="KW-0472">Membrane</keyword>
<feature type="signal peptide" evidence="8">
    <location>
        <begin position="1"/>
        <end position="26"/>
    </location>
</feature>
<feature type="domain" description="Trimeric autotransporter adhesin YadA-like C-terminal membrane anchor" evidence="9">
    <location>
        <begin position="200"/>
        <end position="260"/>
    </location>
</feature>
<evidence type="ECO:0000256" key="5">
    <source>
        <dbReference type="ARBA" id="ARBA00022729"/>
    </source>
</evidence>
<dbReference type="InterPro" id="IPR011049">
    <property type="entry name" value="Serralysin-like_metalloprot_C"/>
</dbReference>
<evidence type="ECO:0000256" key="4">
    <source>
        <dbReference type="ARBA" id="ARBA00022692"/>
    </source>
</evidence>
<dbReference type="Proteomes" id="UP000645257">
    <property type="component" value="Unassembled WGS sequence"/>
</dbReference>
<dbReference type="SUPFAM" id="SSF54523">
    <property type="entry name" value="Pili subunits"/>
    <property type="match status" value="1"/>
</dbReference>
<dbReference type="Gene3D" id="3.30.1300.30">
    <property type="entry name" value="GSPII I/J protein-like"/>
    <property type="match status" value="1"/>
</dbReference>
<evidence type="ECO:0000256" key="6">
    <source>
        <dbReference type="ARBA" id="ARBA00023136"/>
    </source>
</evidence>
<keyword evidence="4" id="KW-0812">Transmembrane</keyword>
<proteinExistence type="predicted"/>
<protein>
    <recommendedName>
        <fullName evidence="9">Trimeric autotransporter adhesin YadA-like C-terminal membrane anchor domain-containing protein</fullName>
    </recommendedName>
</protein>
<reference evidence="10" key="2">
    <citation type="submission" date="2020-09" db="EMBL/GenBank/DDBJ databases">
        <authorList>
            <person name="Sun Q."/>
            <person name="Kim S."/>
        </authorList>
    </citation>
    <scope>NUCLEOTIDE SEQUENCE</scope>
    <source>
        <strain evidence="10">KCTC 32182</strain>
    </source>
</reference>
<evidence type="ECO:0000313" key="11">
    <source>
        <dbReference type="Proteomes" id="UP000645257"/>
    </source>
</evidence>
<reference evidence="10" key="1">
    <citation type="journal article" date="2014" name="Int. J. Syst. Evol. Microbiol.">
        <title>Complete genome sequence of Corynebacterium casei LMG S-19264T (=DSM 44701T), isolated from a smear-ripened cheese.</title>
        <authorList>
            <consortium name="US DOE Joint Genome Institute (JGI-PGF)"/>
            <person name="Walter F."/>
            <person name="Albersmeier A."/>
            <person name="Kalinowski J."/>
            <person name="Ruckert C."/>
        </authorList>
    </citation>
    <scope>NUCLEOTIDE SEQUENCE</scope>
    <source>
        <strain evidence="10">KCTC 32182</strain>
    </source>
</reference>
<dbReference type="Gene3D" id="2.150.10.10">
    <property type="entry name" value="Serralysin-like metalloprotease, C-terminal"/>
    <property type="match status" value="1"/>
</dbReference>
<comment type="caution">
    <text evidence="10">The sequence shown here is derived from an EMBL/GenBank/DDBJ whole genome shotgun (WGS) entry which is preliminary data.</text>
</comment>
<comment type="subcellular location">
    <subcellularLocation>
        <location evidence="2">Cell outer membrane</location>
    </subcellularLocation>
    <subcellularLocation>
        <location evidence="1">Cell surface</location>
    </subcellularLocation>
</comment>
<dbReference type="Pfam" id="PF03895">
    <property type="entry name" value="YadA_anchor"/>
    <property type="match status" value="1"/>
</dbReference>
<organism evidence="10 11">
    <name type="scientific">Paludibacterium paludis</name>
    <dbReference type="NCBI Taxonomy" id="1225769"/>
    <lineage>
        <taxon>Bacteria</taxon>
        <taxon>Pseudomonadati</taxon>
        <taxon>Pseudomonadota</taxon>
        <taxon>Betaproteobacteria</taxon>
        <taxon>Neisseriales</taxon>
        <taxon>Chromobacteriaceae</taxon>
        <taxon>Paludibacterium</taxon>
    </lineage>
</organism>
<keyword evidence="7" id="KW-0998">Cell outer membrane</keyword>
<evidence type="ECO:0000256" key="3">
    <source>
        <dbReference type="ARBA" id="ARBA00022452"/>
    </source>
</evidence>
<dbReference type="GO" id="GO:0009279">
    <property type="term" value="C:cell outer membrane"/>
    <property type="evidence" value="ECO:0007669"/>
    <property type="project" value="UniProtKB-SubCell"/>
</dbReference>
<evidence type="ECO:0000256" key="2">
    <source>
        <dbReference type="ARBA" id="ARBA00004442"/>
    </source>
</evidence>
<dbReference type="InterPro" id="IPR045584">
    <property type="entry name" value="Pilin-like"/>
</dbReference>
<gene>
    <name evidence="10" type="ORF">GCM10011289_06840</name>
</gene>
<dbReference type="EMBL" id="BMYX01000002">
    <property type="protein sequence ID" value="GGY06907.1"/>
    <property type="molecule type" value="Genomic_DNA"/>
</dbReference>
<evidence type="ECO:0000256" key="8">
    <source>
        <dbReference type="SAM" id="SignalP"/>
    </source>
</evidence>
<feature type="chain" id="PRO_5037641843" description="Trimeric autotransporter adhesin YadA-like C-terminal membrane anchor domain-containing protein" evidence="8">
    <location>
        <begin position="27"/>
        <end position="260"/>
    </location>
</feature>
<keyword evidence="11" id="KW-1185">Reference proteome</keyword>
<evidence type="ECO:0000256" key="7">
    <source>
        <dbReference type="ARBA" id="ARBA00023237"/>
    </source>
</evidence>
<evidence type="ECO:0000259" key="9">
    <source>
        <dbReference type="Pfam" id="PF03895"/>
    </source>
</evidence>
<dbReference type="RefSeq" id="WP_189531217.1">
    <property type="nucleotide sequence ID" value="NZ_BMYX01000002.1"/>
</dbReference>
<evidence type="ECO:0000256" key="1">
    <source>
        <dbReference type="ARBA" id="ARBA00004241"/>
    </source>
</evidence>
<name>A0A918NZR0_9NEIS</name>